<evidence type="ECO:0000259" key="3">
    <source>
        <dbReference type="PROSITE" id="PS50056"/>
    </source>
</evidence>
<sequence length="840" mass="94827">MTALRSKFIVPLSQVLAARVCSARGPTAPVIPKGMTGADDLSHAEIQEFISQVKNLPGCKDIEQSEVEKEALLFLRARKRDVSRAVELYKANKRMRYTENVTSIDPLEEGVRKELLSGKFTVLPGTGTDDLSATIAIFTAHRHWPPLTTHRDTLKGVLYQLDVAMMDEQSQRKGLIVLYDMRDTKYSNFDYYLCIKLLNLFKGSYPARLRKVIIIEAPFWFRAPFGVLRLFVKEKMRDRIFTVDLDELHVHLSPSLIESWFQQLTEHRHFDWLRECLTKTGHVSQIPNDYFTIPPPIYRSLSSSGSDLLQSDGFSRSTLGNSRYSSLRYSRPIYSLRQTSEPQSVFVDPYGSLSHNNPDRVVANGPVSRREHGSLNRMLTSMYSTVQSPTRSYHSSLNNDITLSPFELRQRSFRVPKSRTRNNNCLHTTASLTLSSTPPPCNQFDESNKTDPQSQTRLSVPEFIERVQTAGQLGLCAEFDAMFKDRPIDGSCDRFLLTENRRRNRYLDVPCLDATAVELSDGTYLHANWVNGYRIPRAYILAQGPLDTTRREFWMAVWEHRVPVIVMLTKVVENHRVKCAPYWPTRTSVVSTNSTSNHAYSSHRHTLLNHSASTCSSDASQDRLPPTSCYGDVQVVNLSESMESNGLYRHTRLELRRKPPSQTNDRRGSKQSDCVSKVGASSTNDSDKPFEVDHFLYLGWPDFDVPTDSTGFLNFMDQVKKLHEKRCQELGPSDPTESSLRPGSKTHHPLLVHCSAGIGRTGTFVTVDICLQQALNEGYVDVPQVVSRLRCQRAGAVQVAKQYAFIHSALVSSLSKLCNGTTPSTVTTTSMTATTNNMTS</sequence>
<dbReference type="InterPro" id="IPR016130">
    <property type="entry name" value="Tyr_Pase_AS"/>
</dbReference>
<dbReference type="InterPro" id="IPR050348">
    <property type="entry name" value="Protein-Tyr_Phosphatase"/>
</dbReference>
<protein>
    <submittedName>
        <fullName evidence="5">Tyrosine-protein phosphatase non-receptor type 9</fullName>
    </submittedName>
</protein>
<dbReference type="InterPro" id="IPR003595">
    <property type="entry name" value="Tyr_Pase_cat"/>
</dbReference>
<dbReference type="PROSITE" id="PS50056">
    <property type="entry name" value="TYR_PHOSPHATASE_2"/>
    <property type="match status" value="1"/>
</dbReference>
<dbReference type="InterPro" id="IPR000387">
    <property type="entry name" value="Tyr_Pase_dom"/>
</dbReference>
<organism evidence="5 6">
    <name type="scientific">Clonorchis sinensis</name>
    <name type="common">Chinese liver fluke</name>
    <dbReference type="NCBI Taxonomy" id="79923"/>
    <lineage>
        <taxon>Eukaryota</taxon>
        <taxon>Metazoa</taxon>
        <taxon>Spiralia</taxon>
        <taxon>Lophotrochozoa</taxon>
        <taxon>Platyhelminthes</taxon>
        <taxon>Trematoda</taxon>
        <taxon>Digenea</taxon>
        <taxon>Opisthorchiida</taxon>
        <taxon>Opisthorchiata</taxon>
        <taxon>Opisthorchiidae</taxon>
        <taxon>Clonorchis</taxon>
    </lineage>
</organism>
<dbReference type="SMART" id="SM00194">
    <property type="entry name" value="PTPc"/>
    <property type="match status" value="1"/>
</dbReference>
<comment type="caution">
    <text evidence="5">The sequence shown here is derived from an EMBL/GenBank/DDBJ whole genome shotgun (WGS) entry which is preliminary data.</text>
</comment>
<dbReference type="PROSITE" id="PS50191">
    <property type="entry name" value="CRAL_TRIO"/>
    <property type="match status" value="1"/>
</dbReference>
<evidence type="ECO:0000313" key="5">
    <source>
        <dbReference type="EMBL" id="KAG5441466.1"/>
    </source>
</evidence>
<feature type="region of interest" description="Disordered" evidence="1">
    <location>
        <begin position="649"/>
        <end position="685"/>
    </location>
</feature>
<dbReference type="Pfam" id="PF00650">
    <property type="entry name" value="CRAL_TRIO"/>
    <property type="match status" value="1"/>
</dbReference>
<dbReference type="Gene3D" id="3.40.525.10">
    <property type="entry name" value="CRAL-TRIO lipid binding domain"/>
    <property type="match status" value="1"/>
</dbReference>
<name>A0A8T1LY07_CLOSI</name>
<reference evidence="5 6" key="2">
    <citation type="journal article" date="2021" name="Genomics">
        <title>High-quality reference genome for Clonorchis sinensis.</title>
        <authorList>
            <person name="Young N.D."/>
            <person name="Stroehlein A.J."/>
            <person name="Kinkar L."/>
            <person name="Wang T."/>
            <person name="Sohn W.M."/>
            <person name="Chang B.C.H."/>
            <person name="Kaur P."/>
            <person name="Weisz D."/>
            <person name="Dudchenko O."/>
            <person name="Aiden E.L."/>
            <person name="Korhonen P.K."/>
            <person name="Gasser R.B."/>
        </authorList>
    </citation>
    <scope>NUCLEOTIDE SEQUENCE [LARGE SCALE GENOMIC DNA]</scope>
    <source>
        <strain evidence="5">Cs-k2</strain>
    </source>
</reference>
<feature type="compositionally biased region" description="Polar residues" evidence="1">
    <location>
        <begin position="671"/>
        <end position="684"/>
    </location>
</feature>
<dbReference type="CDD" id="cd00170">
    <property type="entry name" value="SEC14"/>
    <property type="match status" value="1"/>
</dbReference>
<evidence type="ECO:0000313" key="6">
    <source>
        <dbReference type="Proteomes" id="UP000286415"/>
    </source>
</evidence>
<dbReference type="InterPro" id="IPR029021">
    <property type="entry name" value="Prot-tyrosine_phosphatase-like"/>
</dbReference>
<dbReference type="InterPro" id="IPR001251">
    <property type="entry name" value="CRAL-TRIO_dom"/>
</dbReference>
<dbReference type="PROSITE" id="PS00383">
    <property type="entry name" value="TYR_PHOSPHATASE_1"/>
    <property type="match status" value="1"/>
</dbReference>
<dbReference type="SUPFAM" id="SSF52799">
    <property type="entry name" value="(Phosphotyrosine protein) phosphatases II"/>
    <property type="match status" value="1"/>
</dbReference>
<dbReference type="PROSITE" id="PS50055">
    <property type="entry name" value="TYR_PHOSPHATASE_PTP"/>
    <property type="match status" value="1"/>
</dbReference>
<evidence type="ECO:0000256" key="1">
    <source>
        <dbReference type="SAM" id="MobiDB-lite"/>
    </source>
</evidence>
<gene>
    <name evidence="5" type="ORF">CSKR_109830</name>
</gene>
<evidence type="ECO:0000259" key="2">
    <source>
        <dbReference type="PROSITE" id="PS50055"/>
    </source>
</evidence>
<keyword evidence="6" id="KW-1185">Reference proteome</keyword>
<dbReference type="Pfam" id="PF00102">
    <property type="entry name" value="Y_phosphatase"/>
    <property type="match status" value="2"/>
</dbReference>
<feature type="domain" description="CRAL-TRIO" evidence="4">
    <location>
        <begin position="108"/>
        <end position="269"/>
    </location>
</feature>
<dbReference type="SMART" id="SM00404">
    <property type="entry name" value="PTPc_motif"/>
    <property type="match status" value="1"/>
</dbReference>
<evidence type="ECO:0000259" key="4">
    <source>
        <dbReference type="PROSITE" id="PS50191"/>
    </source>
</evidence>
<proteinExistence type="predicted"/>
<reference evidence="5 6" key="1">
    <citation type="journal article" date="2018" name="Biotechnol. Adv.">
        <title>Improved genomic resources and new bioinformatic workflow for the carcinogenic parasite Clonorchis sinensis: Biotechnological implications.</title>
        <authorList>
            <person name="Wang D."/>
            <person name="Korhonen P.K."/>
            <person name="Gasser R.B."/>
            <person name="Young N.D."/>
        </authorList>
    </citation>
    <scope>NUCLEOTIDE SEQUENCE [LARGE SCALE GENOMIC DNA]</scope>
    <source>
        <strain evidence="5">Cs-k2</strain>
    </source>
</reference>
<accession>A0A8T1LY07</accession>
<dbReference type="SMART" id="SM00516">
    <property type="entry name" value="SEC14"/>
    <property type="match status" value="1"/>
</dbReference>
<dbReference type="PANTHER" id="PTHR19134">
    <property type="entry name" value="RECEPTOR-TYPE TYROSINE-PROTEIN PHOSPHATASE"/>
    <property type="match status" value="1"/>
</dbReference>
<dbReference type="Gene3D" id="3.90.190.10">
    <property type="entry name" value="Protein tyrosine phosphatase superfamily"/>
    <property type="match status" value="1"/>
</dbReference>
<dbReference type="SUPFAM" id="SSF52087">
    <property type="entry name" value="CRAL/TRIO domain"/>
    <property type="match status" value="1"/>
</dbReference>
<dbReference type="AlphaFoldDB" id="A0A8T1LY07"/>
<dbReference type="OrthoDB" id="6277409at2759"/>
<dbReference type="InterPro" id="IPR000242">
    <property type="entry name" value="PTP_cat"/>
</dbReference>
<dbReference type="GO" id="GO:0004725">
    <property type="term" value="F:protein tyrosine phosphatase activity"/>
    <property type="evidence" value="ECO:0007669"/>
    <property type="project" value="InterPro"/>
</dbReference>
<dbReference type="EMBL" id="NIRI02000077">
    <property type="protein sequence ID" value="KAG5441466.1"/>
    <property type="molecule type" value="Genomic_DNA"/>
</dbReference>
<dbReference type="InterPro" id="IPR036865">
    <property type="entry name" value="CRAL-TRIO_dom_sf"/>
</dbReference>
<dbReference type="PRINTS" id="PR00700">
    <property type="entry name" value="PRTYPHPHTASE"/>
</dbReference>
<dbReference type="Proteomes" id="UP000286415">
    <property type="component" value="Unassembled WGS sequence"/>
</dbReference>
<feature type="domain" description="Tyrosine specific protein phosphatases" evidence="3">
    <location>
        <begin position="713"/>
        <end position="804"/>
    </location>
</feature>
<feature type="domain" description="Tyrosine-protein phosphatase" evidence="2">
    <location>
        <begin position="475"/>
        <end position="813"/>
    </location>
</feature>
<feature type="region of interest" description="Disordered" evidence="1">
    <location>
        <begin position="436"/>
        <end position="455"/>
    </location>
</feature>
<dbReference type="PANTHER" id="PTHR19134:SF534">
    <property type="entry name" value="LD27988P"/>
    <property type="match status" value="1"/>
</dbReference>